<evidence type="ECO:0000313" key="7">
    <source>
        <dbReference type="EMBL" id="MFD1181302.1"/>
    </source>
</evidence>
<dbReference type="InterPro" id="IPR051598">
    <property type="entry name" value="TSUP/Inactive_protease-like"/>
</dbReference>
<comment type="caution">
    <text evidence="7">The sequence shown here is derived from an EMBL/GenBank/DDBJ whole genome shotgun (WGS) entry which is preliminary data.</text>
</comment>
<feature type="transmembrane region" description="Helical" evidence="6">
    <location>
        <begin position="114"/>
        <end position="130"/>
    </location>
</feature>
<evidence type="ECO:0000256" key="2">
    <source>
        <dbReference type="ARBA" id="ARBA00009142"/>
    </source>
</evidence>
<feature type="transmembrane region" description="Helical" evidence="6">
    <location>
        <begin position="185"/>
        <end position="204"/>
    </location>
</feature>
<dbReference type="PANTHER" id="PTHR43701">
    <property type="entry name" value="MEMBRANE TRANSPORTER PROTEIN MJ0441-RELATED"/>
    <property type="match status" value="1"/>
</dbReference>
<reference evidence="8" key="1">
    <citation type="journal article" date="2019" name="Int. J. Syst. Evol. Microbiol.">
        <title>The Global Catalogue of Microorganisms (GCM) 10K type strain sequencing project: providing services to taxonomists for standard genome sequencing and annotation.</title>
        <authorList>
            <consortium name="The Broad Institute Genomics Platform"/>
            <consortium name="The Broad Institute Genome Sequencing Center for Infectious Disease"/>
            <person name="Wu L."/>
            <person name="Ma J."/>
        </authorList>
    </citation>
    <scope>NUCLEOTIDE SEQUENCE [LARGE SCALE GENOMIC DNA]</scope>
    <source>
        <strain evidence="8">CCUG 48216</strain>
    </source>
</reference>
<name>A0ABW3SAT5_9BACL</name>
<sequence>MDILLFAVMFVLGLVGSFFSGLFGIGGAIINYPLLLFVPAALGAAHFSGQEVSSISMFQVLFASLSGVLAFRRRTTQTGGIHQGLVWYMGGSTLVGSLLGGLVSGYLAGEVINLVYGILATVAVVLMLIPNRAAPETGGEAISFNRMVAMAAAFVIGLVSGVVGAGGAFMLIPVMLTILKIRPRTAIASSLAIVLFSAIGGVVGKVATMPIPLEPVLYTVLGSLAGAPLGARIGARISVKYLRYGLVAIIAFTAVKIWWSLL</sequence>
<feature type="transmembrane region" description="Helical" evidence="6">
    <location>
        <begin position="241"/>
        <end position="259"/>
    </location>
</feature>
<keyword evidence="8" id="KW-1185">Reference proteome</keyword>
<dbReference type="Pfam" id="PF01925">
    <property type="entry name" value="TauE"/>
    <property type="match status" value="1"/>
</dbReference>
<feature type="transmembrane region" description="Helical" evidence="6">
    <location>
        <begin position="85"/>
        <end position="108"/>
    </location>
</feature>
<feature type="transmembrane region" description="Helical" evidence="6">
    <location>
        <begin position="6"/>
        <end position="25"/>
    </location>
</feature>
<evidence type="ECO:0000256" key="3">
    <source>
        <dbReference type="ARBA" id="ARBA00022692"/>
    </source>
</evidence>
<organism evidence="7 8">
    <name type="scientific">Paenibacillus timonensis</name>
    <dbReference type="NCBI Taxonomy" id="225915"/>
    <lineage>
        <taxon>Bacteria</taxon>
        <taxon>Bacillati</taxon>
        <taxon>Bacillota</taxon>
        <taxon>Bacilli</taxon>
        <taxon>Bacillales</taxon>
        <taxon>Paenibacillaceae</taxon>
        <taxon>Paenibacillus</taxon>
    </lineage>
</organism>
<dbReference type="Proteomes" id="UP001597211">
    <property type="component" value="Unassembled WGS sequence"/>
</dbReference>
<evidence type="ECO:0000256" key="6">
    <source>
        <dbReference type="RuleBase" id="RU363041"/>
    </source>
</evidence>
<dbReference type="PANTHER" id="PTHR43701:SF13">
    <property type="entry name" value="MEMBRANE TRANSPORTER PROTEIN YRKJ-RELATED"/>
    <property type="match status" value="1"/>
</dbReference>
<proteinExistence type="inferred from homology"/>
<comment type="subcellular location">
    <subcellularLocation>
        <location evidence="6">Cell membrane</location>
        <topology evidence="6">Multi-pass membrane protein</topology>
    </subcellularLocation>
    <subcellularLocation>
        <location evidence="1">Membrane</location>
        <topology evidence="1">Multi-pass membrane protein</topology>
    </subcellularLocation>
</comment>
<dbReference type="EMBL" id="JBHTKZ010000011">
    <property type="protein sequence ID" value="MFD1181302.1"/>
    <property type="molecule type" value="Genomic_DNA"/>
</dbReference>
<keyword evidence="6" id="KW-1003">Cell membrane</keyword>
<comment type="similarity">
    <text evidence="2 6">Belongs to the 4-toluene sulfonate uptake permease (TSUP) (TC 2.A.102) family.</text>
</comment>
<feature type="transmembrane region" description="Helical" evidence="6">
    <location>
        <begin position="55"/>
        <end position="73"/>
    </location>
</feature>
<keyword evidence="5 6" id="KW-0472">Membrane</keyword>
<dbReference type="RefSeq" id="WP_240268359.1">
    <property type="nucleotide sequence ID" value="NZ_JAKSXN010000010.1"/>
</dbReference>
<dbReference type="InterPro" id="IPR002781">
    <property type="entry name" value="TM_pro_TauE-like"/>
</dbReference>
<feature type="transmembrane region" description="Helical" evidence="6">
    <location>
        <begin position="151"/>
        <end position="179"/>
    </location>
</feature>
<keyword evidence="4 6" id="KW-1133">Transmembrane helix</keyword>
<gene>
    <name evidence="7" type="ORF">ACFQ2Z_08030</name>
</gene>
<evidence type="ECO:0000313" key="8">
    <source>
        <dbReference type="Proteomes" id="UP001597211"/>
    </source>
</evidence>
<evidence type="ECO:0000256" key="5">
    <source>
        <dbReference type="ARBA" id="ARBA00023136"/>
    </source>
</evidence>
<protein>
    <recommendedName>
        <fullName evidence="6">Probable membrane transporter protein</fullName>
    </recommendedName>
</protein>
<accession>A0ABW3SAT5</accession>
<evidence type="ECO:0000256" key="4">
    <source>
        <dbReference type="ARBA" id="ARBA00022989"/>
    </source>
</evidence>
<evidence type="ECO:0000256" key="1">
    <source>
        <dbReference type="ARBA" id="ARBA00004141"/>
    </source>
</evidence>
<keyword evidence="3 6" id="KW-0812">Transmembrane</keyword>